<proteinExistence type="predicted"/>
<evidence type="ECO:0000313" key="3">
    <source>
        <dbReference type="Proteomes" id="UP000050867"/>
    </source>
</evidence>
<evidence type="ECO:0000313" key="2">
    <source>
        <dbReference type="EMBL" id="KRV46529.1"/>
    </source>
</evidence>
<sequence length="133" mass="13851">MRAITLAVAGILVAAVPTTAAGHAGPPTAASAGAPITARAVDGCDRGEFCVWTGARHTGRRHTWNLAGAGVQSCVPLPSGDVGRSFANRMSRPVTVYEDRECATEGQFDTYPGGGTWVPEAPFVVRALQVWES</sequence>
<keyword evidence="1" id="KW-0732">Signal</keyword>
<dbReference type="OrthoDB" id="5196292at2"/>
<gene>
    <name evidence="2" type="ORF">AQ490_11620</name>
</gene>
<dbReference type="AlphaFoldDB" id="A0A0T6LKW5"/>
<protein>
    <recommendedName>
        <fullName evidence="4">Peptidase inhibitor family I36</fullName>
    </recommendedName>
</protein>
<accession>A0A0T6LKW5</accession>
<dbReference type="EMBL" id="LLZU01000039">
    <property type="protein sequence ID" value="KRV46529.1"/>
    <property type="molecule type" value="Genomic_DNA"/>
</dbReference>
<name>A0A0T6LKW5_WENVI</name>
<evidence type="ECO:0000256" key="1">
    <source>
        <dbReference type="SAM" id="SignalP"/>
    </source>
</evidence>
<comment type="caution">
    <text evidence="2">The sequence shown here is derived from an EMBL/GenBank/DDBJ whole genome shotgun (WGS) entry which is preliminary data.</text>
</comment>
<keyword evidence="3" id="KW-1185">Reference proteome</keyword>
<evidence type="ECO:0008006" key="4">
    <source>
        <dbReference type="Google" id="ProtNLM"/>
    </source>
</evidence>
<feature type="chain" id="PRO_5006670464" description="Peptidase inhibitor family I36" evidence="1">
    <location>
        <begin position="21"/>
        <end position="133"/>
    </location>
</feature>
<reference evidence="2 3" key="1">
    <citation type="submission" date="2015-10" db="EMBL/GenBank/DDBJ databases">
        <title>Draft genome sequence of pyrrolomycin-producing Streptomyces vitaminophilus.</title>
        <authorList>
            <person name="Graham D.E."/>
            <person name="Mahan K.M."/>
            <person name="Klingeman D.M."/>
            <person name="Hettich R.L."/>
            <person name="Parry R.J."/>
        </authorList>
    </citation>
    <scope>NUCLEOTIDE SEQUENCE [LARGE SCALE GENOMIC DNA]</scope>
    <source>
        <strain evidence="2 3">ATCC 31673</strain>
    </source>
</reference>
<dbReference type="Proteomes" id="UP000050867">
    <property type="component" value="Unassembled WGS sequence"/>
</dbReference>
<dbReference type="STRING" id="76728.AQ490_11620"/>
<feature type="signal peptide" evidence="1">
    <location>
        <begin position="1"/>
        <end position="20"/>
    </location>
</feature>
<dbReference type="RefSeq" id="WP_018386626.1">
    <property type="nucleotide sequence ID" value="NZ_LLZU01000039.1"/>
</dbReference>
<dbReference type="eggNOG" id="ENOG5034BZQ">
    <property type="taxonomic scope" value="Bacteria"/>
</dbReference>
<organism evidence="2 3">
    <name type="scientific">Wenjunlia vitaminophila</name>
    <name type="common">Streptomyces vitaminophilus</name>
    <dbReference type="NCBI Taxonomy" id="76728"/>
    <lineage>
        <taxon>Bacteria</taxon>
        <taxon>Bacillati</taxon>
        <taxon>Actinomycetota</taxon>
        <taxon>Actinomycetes</taxon>
        <taxon>Kitasatosporales</taxon>
        <taxon>Streptomycetaceae</taxon>
        <taxon>Wenjunlia</taxon>
    </lineage>
</organism>
<dbReference type="Pfam" id="PF03995">
    <property type="entry name" value="Inhibitor_I36"/>
    <property type="match status" value="1"/>
</dbReference>